<gene>
    <name evidence="1" type="ORF">JTE90_022422</name>
</gene>
<keyword evidence="2" id="KW-1185">Reference proteome</keyword>
<protein>
    <submittedName>
        <fullName evidence="1">Uncharacterized protein</fullName>
    </submittedName>
</protein>
<sequence>MSLDEYPDATTPQNPIYAPFLHWAIQNIPGNQVSRGEVVSNYHPPSPPPYSDPHRYIILIYKQPGFITERSLKQAAKNNFNVKSFVQSQNLKEPVAGKYFKVSASDQITNTEKQIQYIDPYYIVTKTGKCN</sequence>
<dbReference type="AlphaFoldDB" id="A0AAV6TLP4"/>
<dbReference type="InterPro" id="IPR008914">
    <property type="entry name" value="PEBP"/>
</dbReference>
<dbReference type="PANTHER" id="PTHR11362:SF82">
    <property type="entry name" value="PHOSPHATIDYLETHANOLAMINE-BINDING PROTEIN 4"/>
    <property type="match status" value="1"/>
</dbReference>
<dbReference type="EMBL" id="JAFNEN010002361">
    <property type="protein sequence ID" value="KAG8172804.1"/>
    <property type="molecule type" value="Genomic_DNA"/>
</dbReference>
<reference evidence="1 2" key="1">
    <citation type="journal article" date="2022" name="Nat. Ecol. Evol.">
        <title>A masculinizing supergene underlies an exaggerated male reproductive morph in a spider.</title>
        <authorList>
            <person name="Hendrickx F."/>
            <person name="De Corte Z."/>
            <person name="Sonet G."/>
            <person name="Van Belleghem S.M."/>
            <person name="Kostlbacher S."/>
            <person name="Vangestel C."/>
        </authorList>
    </citation>
    <scope>NUCLEOTIDE SEQUENCE [LARGE SCALE GENOMIC DNA]</scope>
    <source>
        <strain evidence="1">W744_W776</strain>
    </source>
</reference>
<name>A0AAV6TLP4_9ARAC</name>
<comment type="caution">
    <text evidence="1">The sequence shown here is derived from an EMBL/GenBank/DDBJ whole genome shotgun (WGS) entry which is preliminary data.</text>
</comment>
<dbReference type="InterPro" id="IPR036610">
    <property type="entry name" value="PEBP-like_sf"/>
</dbReference>
<dbReference type="PANTHER" id="PTHR11362">
    <property type="entry name" value="PHOSPHATIDYLETHANOLAMINE-BINDING PROTEIN"/>
    <property type="match status" value="1"/>
</dbReference>
<dbReference type="InterPro" id="IPR035810">
    <property type="entry name" value="PEBP_euk"/>
</dbReference>
<proteinExistence type="predicted"/>
<accession>A0AAV6TLP4</accession>
<dbReference type="SUPFAM" id="SSF49777">
    <property type="entry name" value="PEBP-like"/>
    <property type="match status" value="1"/>
</dbReference>
<evidence type="ECO:0000313" key="1">
    <source>
        <dbReference type="EMBL" id="KAG8172804.1"/>
    </source>
</evidence>
<dbReference type="Proteomes" id="UP000827092">
    <property type="component" value="Unassembled WGS sequence"/>
</dbReference>
<evidence type="ECO:0000313" key="2">
    <source>
        <dbReference type="Proteomes" id="UP000827092"/>
    </source>
</evidence>
<dbReference type="Gene3D" id="3.90.280.10">
    <property type="entry name" value="PEBP-like"/>
    <property type="match status" value="1"/>
</dbReference>
<organism evidence="1 2">
    <name type="scientific">Oedothorax gibbosus</name>
    <dbReference type="NCBI Taxonomy" id="931172"/>
    <lineage>
        <taxon>Eukaryota</taxon>
        <taxon>Metazoa</taxon>
        <taxon>Ecdysozoa</taxon>
        <taxon>Arthropoda</taxon>
        <taxon>Chelicerata</taxon>
        <taxon>Arachnida</taxon>
        <taxon>Araneae</taxon>
        <taxon>Araneomorphae</taxon>
        <taxon>Entelegynae</taxon>
        <taxon>Araneoidea</taxon>
        <taxon>Linyphiidae</taxon>
        <taxon>Erigoninae</taxon>
        <taxon>Oedothorax</taxon>
    </lineage>
</organism>
<dbReference type="Pfam" id="PF01161">
    <property type="entry name" value="PBP"/>
    <property type="match status" value="1"/>
</dbReference>